<dbReference type="Pfam" id="PF11969">
    <property type="entry name" value="DcpS_C"/>
    <property type="match status" value="1"/>
</dbReference>
<dbReference type="SUPFAM" id="SSF54197">
    <property type="entry name" value="HIT-like"/>
    <property type="match status" value="1"/>
</dbReference>
<keyword evidence="4" id="KW-1185">Reference proteome</keyword>
<dbReference type="GO" id="GO:0016787">
    <property type="term" value="F:hydrolase activity"/>
    <property type="evidence" value="ECO:0007669"/>
    <property type="project" value="UniProtKB-KW"/>
</dbReference>
<sequence>MAGAPSQCVFCQKASNPTPATLLHSDDKVIAFQDIRPAAFSVCVRPPAFDEFSADLPLCNPRNAAFWHYLVIPVQHIPTVNDLRRGEEDYALVSHMLGVGRTLLQRDAPQAKHRFGFHQPPFNSVDHLHLHCFGLPFTPKWKFVKYLSLGPLGFIEAEKLLEKIKPS</sequence>
<evidence type="ECO:0000313" key="4">
    <source>
        <dbReference type="Proteomes" id="UP001141552"/>
    </source>
</evidence>
<comment type="caution">
    <text evidence="3">The sequence shown here is derived from an EMBL/GenBank/DDBJ whole genome shotgun (WGS) entry which is preliminary data.</text>
</comment>
<dbReference type="EMBL" id="JAKUCV010005158">
    <property type="protein sequence ID" value="KAJ4832313.1"/>
    <property type="molecule type" value="Genomic_DNA"/>
</dbReference>
<evidence type="ECO:0000256" key="2">
    <source>
        <dbReference type="ARBA" id="ARBA00022801"/>
    </source>
</evidence>
<keyword evidence="1" id="KW-0547">Nucleotide-binding</keyword>
<dbReference type="PANTHER" id="PTHR12486:SF5">
    <property type="entry name" value="ADENOSINE 5'-MONOPHOSPHORAMIDASE HINT3"/>
    <property type="match status" value="1"/>
</dbReference>
<evidence type="ECO:0000256" key="1">
    <source>
        <dbReference type="ARBA" id="ARBA00022741"/>
    </source>
</evidence>
<proteinExistence type="predicted"/>
<reference evidence="3" key="1">
    <citation type="submission" date="2022-02" db="EMBL/GenBank/DDBJ databases">
        <authorList>
            <person name="Henning P.M."/>
            <person name="McCubbin A.G."/>
            <person name="Shore J.S."/>
        </authorList>
    </citation>
    <scope>NUCLEOTIDE SEQUENCE</scope>
    <source>
        <strain evidence="3">F60SS</strain>
        <tissue evidence="3">Leaves</tissue>
    </source>
</reference>
<organism evidence="3 4">
    <name type="scientific">Turnera subulata</name>
    <dbReference type="NCBI Taxonomy" id="218843"/>
    <lineage>
        <taxon>Eukaryota</taxon>
        <taxon>Viridiplantae</taxon>
        <taxon>Streptophyta</taxon>
        <taxon>Embryophyta</taxon>
        <taxon>Tracheophyta</taxon>
        <taxon>Spermatophyta</taxon>
        <taxon>Magnoliopsida</taxon>
        <taxon>eudicotyledons</taxon>
        <taxon>Gunneridae</taxon>
        <taxon>Pentapetalae</taxon>
        <taxon>rosids</taxon>
        <taxon>fabids</taxon>
        <taxon>Malpighiales</taxon>
        <taxon>Passifloraceae</taxon>
        <taxon>Turnera</taxon>
    </lineage>
</organism>
<protein>
    <submittedName>
        <fullName evidence="3">Bifunctional adenosine 5'-phosphosulfate phosphorylase/adenylylsulfatase hint4</fullName>
    </submittedName>
</protein>
<gene>
    <name evidence="3" type="primary">HINT4_1</name>
    <name evidence="3" type="ORF">Tsubulata_026982</name>
</gene>
<name>A0A9Q0FIY8_9ROSI</name>
<evidence type="ECO:0000313" key="3">
    <source>
        <dbReference type="EMBL" id="KAJ4832313.1"/>
    </source>
</evidence>
<dbReference type="GO" id="GO:0000166">
    <property type="term" value="F:nucleotide binding"/>
    <property type="evidence" value="ECO:0007669"/>
    <property type="project" value="UniProtKB-KW"/>
</dbReference>
<reference evidence="3" key="2">
    <citation type="journal article" date="2023" name="Plants (Basel)">
        <title>Annotation of the Turnera subulata (Passifloraceae) Draft Genome Reveals the S-Locus Evolved after the Divergence of Turneroideae from Passifloroideae in a Stepwise Manner.</title>
        <authorList>
            <person name="Henning P.M."/>
            <person name="Roalson E.H."/>
            <person name="Mir W."/>
            <person name="McCubbin A.G."/>
            <person name="Shore J.S."/>
        </authorList>
    </citation>
    <scope>NUCLEOTIDE SEQUENCE</scope>
    <source>
        <strain evidence="3">F60SS</strain>
    </source>
</reference>
<dbReference type="Gene3D" id="3.30.428.10">
    <property type="entry name" value="HIT-like"/>
    <property type="match status" value="2"/>
</dbReference>
<dbReference type="InterPro" id="IPR036265">
    <property type="entry name" value="HIT-like_sf"/>
</dbReference>
<dbReference type="Proteomes" id="UP001141552">
    <property type="component" value="Unassembled WGS sequence"/>
</dbReference>
<accession>A0A9Q0FIY8</accession>
<dbReference type="AlphaFoldDB" id="A0A9Q0FIY8"/>
<dbReference type="PANTHER" id="PTHR12486">
    <property type="entry name" value="APRATAXIN-RELATED"/>
    <property type="match status" value="1"/>
</dbReference>
<dbReference type="OrthoDB" id="1915375at2759"/>
<keyword evidence="2" id="KW-0378">Hydrolase</keyword>